<feature type="domain" description="Peptidase A1" evidence="7">
    <location>
        <begin position="100"/>
        <end position="457"/>
    </location>
</feature>
<feature type="signal peptide" evidence="6">
    <location>
        <begin position="1"/>
        <end position="20"/>
    </location>
</feature>
<comment type="similarity">
    <text evidence="1 4">Belongs to the peptidase A1 family.</text>
</comment>
<dbReference type="GO" id="GO:0000324">
    <property type="term" value="C:fungal-type vacuole"/>
    <property type="evidence" value="ECO:0007669"/>
    <property type="project" value="TreeGrafter"/>
</dbReference>
<dbReference type="SUPFAM" id="SSF50630">
    <property type="entry name" value="Acid proteases"/>
    <property type="match status" value="1"/>
</dbReference>
<evidence type="ECO:0000256" key="4">
    <source>
        <dbReference type="RuleBase" id="RU000454"/>
    </source>
</evidence>
<feature type="active site" evidence="3">
    <location>
        <position position="116"/>
    </location>
</feature>
<dbReference type="InterPro" id="IPR001969">
    <property type="entry name" value="Aspartic_peptidase_AS"/>
</dbReference>
<evidence type="ECO:0000313" key="8">
    <source>
        <dbReference type="EMBL" id="KAJ9150973.1"/>
    </source>
</evidence>
<evidence type="ECO:0000256" key="1">
    <source>
        <dbReference type="ARBA" id="ARBA00007447"/>
    </source>
</evidence>
<keyword evidence="4" id="KW-0378">Hydrolase</keyword>
<comment type="caution">
    <text evidence="8">The sequence shown here is derived from an EMBL/GenBank/DDBJ whole genome shotgun (WGS) entry which is preliminary data.</text>
</comment>
<dbReference type="AlphaFoldDB" id="A0AA38RZ00"/>
<dbReference type="EMBL" id="JANBVN010000068">
    <property type="protein sequence ID" value="KAJ9150973.1"/>
    <property type="molecule type" value="Genomic_DNA"/>
</dbReference>
<evidence type="ECO:0000256" key="2">
    <source>
        <dbReference type="ARBA" id="ARBA00022750"/>
    </source>
</evidence>
<feature type="active site" evidence="3">
    <location>
        <position position="347"/>
    </location>
</feature>
<dbReference type="Gene3D" id="2.40.70.10">
    <property type="entry name" value="Acid Proteases"/>
    <property type="match status" value="2"/>
</dbReference>
<dbReference type="Proteomes" id="UP001174691">
    <property type="component" value="Unassembled WGS sequence"/>
</dbReference>
<proteinExistence type="inferred from homology"/>
<keyword evidence="2 4" id="KW-0064">Aspartyl protease</keyword>
<dbReference type="CDD" id="cd05471">
    <property type="entry name" value="pepsin_like"/>
    <property type="match status" value="1"/>
</dbReference>
<dbReference type="PRINTS" id="PR00792">
    <property type="entry name" value="PEPSIN"/>
</dbReference>
<evidence type="ECO:0000256" key="3">
    <source>
        <dbReference type="PIRSR" id="PIRSR601461-1"/>
    </source>
</evidence>
<dbReference type="InterPro" id="IPR034164">
    <property type="entry name" value="Pepsin-like_dom"/>
</dbReference>
<gene>
    <name evidence="8" type="ORF">NKR19_g5151</name>
</gene>
<evidence type="ECO:0000259" key="7">
    <source>
        <dbReference type="PROSITE" id="PS51767"/>
    </source>
</evidence>
<protein>
    <submittedName>
        <fullName evidence="8">Acid protease</fullName>
    </submittedName>
</protein>
<dbReference type="InterPro" id="IPR021109">
    <property type="entry name" value="Peptidase_aspartic_dom_sf"/>
</dbReference>
<sequence>MASTSTWLLGILGAASIASAAGPVRGKAEIISVASEHHPSRDVDLNAKAQHYVPLRSVTRADSAAARNARRGGGGGGIAGRDPPYHQGNAGLYNAQDMYYITDITVGNVTVPVTIDTGSSDTWFVRSPFTCVDYYGRHVNESHCGFSQTTIAPFSQGRLDNAVFSRSYADGTYVYGYFGFDDVTVGGLTIQHQQLAMVNNTYWYGDGAASGLLGLAYPLMTGMDGNVAEYNPVFTNMWERDLIMPLFTLGLSREAGTTNATVGTGVGAEESYLAFGGLPPVDYDDSTWGRTPILDMRAEPGWGIEKDVRGLYIIAADAYVYGRLNTTAKDPYAGLVVNETQFPILIDCGSSLTRLPTALATAVFKSFSTPPQYLQNDGAWYAPCNARVPAFGVRVGTETYYMSPDDLLRQNARDIETGRLCRVGIVDGEGGPYTLGVTFLANVVAVFDVGNSEIRFAKRNKY</sequence>
<dbReference type="InterPro" id="IPR001461">
    <property type="entry name" value="Aspartic_peptidase_A1"/>
</dbReference>
<evidence type="ECO:0000256" key="5">
    <source>
        <dbReference type="SAM" id="MobiDB-lite"/>
    </source>
</evidence>
<dbReference type="PANTHER" id="PTHR47966:SF47">
    <property type="entry name" value="ENDOPEPTIDASE, PUTATIVE (AFU_ORTHOLOGUE AFUA_3G01220)-RELATED"/>
    <property type="match status" value="1"/>
</dbReference>
<name>A0AA38RZ00_9PEZI</name>
<dbReference type="PANTHER" id="PTHR47966">
    <property type="entry name" value="BETA-SITE APP-CLEAVING ENZYME, ISOFORM A-RELATED"/>
    <property type="match status" value="1"/>
</dbReference>
<dbReference type="PROSITE" id="PS00141">
    <property type="entry name" value="ASP_PROTEASE"/>
    <property type="match status" value="1"/>
</dbReference>
<keyword evidence="9" id="KW-1185">Reference proteome</keyword>
<reference evidence="8" key="1">
    <citation type="submission" date="2022-07" db="EMBL/GenBank/DDBJ databases">
        <title>Fungi with potential for degradation of polypropylene.</title>
        <authorList>
            <person name="Gostincar C."/>
        </authorList>
    </citation>
    <scope>NUCLEOTIDE SEQUENCE</scope>
    <source>
        <strain evidence="8">EXF-13287</strain>
    </source>
</reference>
<evidence type="ECO:0000256" key="6">
    <source>
        <dbReference type="SAM" id="SignalP"/>
    </source>
</evidence>
<organism evidence="8 9">
    <name type="scientific">Coniochaeta hoffmannii</name>
    <dbReference type="NCBI Taxonomy" id="91930"/>
    <lineage>
        <taxon>Eukaryota</taxon>
        <taxon>Fungi</taxon>
        <taxon>Dikarya</taxon>
        <taxon>Ascomycota</taxon>
        <taxon>Pezizomycotina</taxon>
        <taxon>Sordariomycetes</taxon>
        <taxon>Sordariomycetidae</taxon>
        <taxon>Coniochaetales</taxon>
        <taxon>Coniochaetaceae</taxon>
        <taxon>Coniochaeta</taxon>
    </lineage>
</organism>
<accession>A0AA38RZ00</accession>
<feature type="chain" id="PRO_5041347787" evidence="6">
    <location>
        <begin position="21"/>
        <end position="462"/>
    </location>
</feature>
<dbReference type="InterPro" id="IPR033121">
    <property type="entry name" value="PEPTIDASE_A1"/>
</dbReference>
<dbReference type="GO" id="GO:0006508">
    <property type="term" value="P:proteolysis"/>
    <property type="evidence" value="ECO:0007669"/>
    <property type="project" value="UniProtKB-KW"/>
</dbReference>
<evidence type="ECO:0000313" key="9">
    <source>
        <dbReference type="Proteomes" id="UP001174691"/>
    </source>
</evidence>
<dbReference type="Pfam" id="PF00026">
    <property type="entry name" value="Asp"/>
    <property type="match status" value="2"/>
</dbReference>
<feature type="region of interest" description="Disordered" evidence="5">
    <location>
        <begin position="63"/>
        <end position="83"/>
    </location>
</feature>
<dbReference type="GO" id="GO:0004190">
    <property type="term" value="F:aspartic-type endopeptidase activity"/>
    <property type="evidence" value="ECO:0007669"/>
    <property type="project" value="UniProtKB-KW"/>
</dbReference>
<dbReference type="PROSITE" id="PS51767">
    <property type="entry name" value="PEPTIDASE_A1"/>
    <property type="match status" value="1"/>
</dbReference>
<keyword evidence="6" id="KW-0732">Signal</keyword>
<keyword evidence="4 8" id="KW-0645">Protease</keyword>